<evidence type="ECO:0000313" key="1">
    <source>
        <dbReference type="EMBL" id="MBZ5962554.1"/>
    </source>
</evidence>
<dbReference type="Proteomes" id="UP000752647">
    <property type="component" value="Unassembled WGS sequence"/>
</dbReference>
<dbReference type="Gene3D" id="3.40.50.1820">
    <property type="entry name" value="alpha/beta hydrolase"/>
    <property type="match status" value="1"/>
</dbReference>
<dbReference type="InterPro" id="IPR029058">
    <property type="entry name" value="AB_hydrolase_fold"/>
</dbReference>
<name>A0A9Q3SXA3_9LACO</name>
<gene>
    <name evidence="1" type="ORF">KIJ12_05245</name>
</gene>
<organism evidence="1 2">
    <name type="scientific">Leuconostoc gasicomitatum</name>
    <dbReference type="NCBI Taxonomy" id="115778"/>
    <lineage>
        <taxon>Bacteria</taxon>
        <taxon>Bacillati</taxon>
        <taxon>Bacillota</taxon>
        <taxon>Bacilli</taxon>
        <taxon>Lactobacillales</taxon>
        <taxon>Lactobacillaceae</taxon>
        <taxon>Leuconostoc</taxon>
        <taxon>Leuconostoc gelidum group</taxon>
    </lineage>
</organism>
<dbReference type="EMBL" id="JAHBFI010000013">
    <property type="protein sequence ID" value="MBZ5962554.1"/>
    <property type="molecule type" value="Genomic_DNA"/>
</dbReference>
<keyword evidence="1" id="KW-0378">Hydrolase</keyword>
<protein>
    <submittedName>
        <fullName evidence="1">Alpha/beta hydrolase</fullName>
    </submittedName>
</protein>
<proteinExistence type="predicted"/>
<dbReference type="Pfam" id="PF06028">
    <property type="entry name" value="DUF915"/>
    <property type="match status" value="1"/>
</dbReference>
<dbReference type="InterPro" id="IPR010315">
    <property type="entry name" value="DUF915_hydro-like"/>
</dbReference>
<comment type="caution">
    <text evidence="1">The sequence shown here is derived from an EMBL/GenBank/DDBJ whole genome shotgun (WGS) entry which is preliminary data.</text>
</comment>
<accession>A0A9Q3SXA3</accession>
<dbReference type="SUPFAM" id="SSF53474">
    <property type="entry name" value="alpha/beta-Hydrolases"/>
    <property type="match status" value="1"/>
</dbReference>
<dbReference type="RefSeq" id="WP_263432235.1">
    <property type="nucleotide sequence ID" value="NZ_CBCPIF010000001.1"/>
</dbReference>
<dbReference type="GO" id="GO:0016787">
    <property type="term" value="F:hydrolase activity"/>
    <property type="evidence" value="ECO:0007669"/>
    <property type="project" value="UniProtKB-KW"/>
</dbReference>
<sequence length="285" mass="32052">MLTKYKKILILAVPVLLIFLIGYAHTSKRVTKSNENVTKSAIIPTLFLHGYGSSYKAEQHMTHYLVEQGNSNTIIRANVSKSGVVELSGVIDKQAKHPLVEVNYENNKNTNYHQDGQWLKNVIVALQKQYKIKEFNAVGHSMGNMSIVFYLLDHSSDSKLPKLAKQVDIAGHFNGILGMDDQANQMVLNSQGKPQKMNANYKALLKLRTIYPKNQVKVLNIYGDRDDGSHSDGSVSNTSSQSLRYLISDRTKSYKELKITGKDAQHSKLHENKVVDQALNTFLFE</sequence>
<reference evidence="1" key="1">
    <citation type="submission" date="2021-05" db="EMBL/GenBank/DDBJ databases">
        <title>Pangenome of Leuconostoc gelidum warrants species status for Leuconostoc gelidum subsp. gasicomitatum.</title>
        <authorList>
            <person name="Johansson P."/>
            <person name="Sade E."/>
            <person name="Hultman J."/>
            <person name="Auvinen P."/>
            <person name="Bjorkroth J."/>
        </authorList>
    </citation>
    <scope>NUCLEOTIDE SEQUENCE</scope>
    <source>
        <strain evidence="1">A.21.4</strain>
    </source>
</reference>
<dbReference type="AlphaFoldDB" id="A0A9Q3SXA3"/>
<evidence type="ECO:0000313" key="2">
    <source>
        <dbReference type="Proteomes" id="UP000752647"/>
    </source>
</evidence>